<gene>
    <name evidence="2" type="ORF">BD311DRAFT_755948</name>
</gene>
<proteinExistence type="predicted"/>
<reference evidence="2" key="1">
    <citation type="submission" date="2019-01" db="EMBL/GenBank/DDBJ databases">
        <title>Draft genome sequences of three monokaryotic isolates of the white-rot basidiomycete fungus Dichomitus squalens.</title>
        <authorList>
            <consortium name="DOE Joint Genome Institute"/>
            <person name="Lopez S.C."/>
            <person name="Andreopoulos B."/>
            <person name="Pangilinan J."/>
            <person name="Lipzen A."/>
            <person name="Riley R."/>
            <person name="Ahrendt S."/>
            <person name="Ng V."/>
            <person name="Barry K."/>
            <person name="Daum C."/>
            <person name="Grigoriev I.V."/>
            <person name="Hilden K.S."/>
            <person name="Makela M.R."/>
            <person name="de Vries R.P."/>
        </authorList>
    </citation>
    <scope>NUCLEOTIDE SEQUENCE [LARGE SCALE GENOMIC DNA]</scope>
    <source>
        <strain evidence="2">OM18370.1</strain>
    </source>
</reference>
<protein>
    <submittedName>
        <fullName evidence="2">Uncharacterized protein</fullName>
    </submittedName>
</protein>
<dbReference type="AlphaFoldDB" id="A0A4Q9MRE5"/>
<keyword evidence="1" id="KW-1133">Transmembrane helix</keyword>
<sequence length="55" mass="6541">MLVLSCFSNMRNVAVEQTIGWYTTRFTIVYMCILLLRVGYLCSFLSDFVFSRKRF</sequence>
<dbReference type="EMBL" id="ML143411">
    <property type="protein sequence ID" value="TBU29638.1"/>
    <property type="molecule type" value="Genomic_DNA"/>
</dbReference>
<feature type="transmembrane region" description="Helical" evidence="1">
    <location>
        <begin position="28"/>
        <end position="50"/>
    </location>
</feature>
<dbReference type="Proteomes" id="UP000292957">
    <property type="component" value="Unassembled WGS sequence"/>
</dbReference>
<keyword evidence="1" id="KW-0472">Membrane</keyword>
<evidence type="ECO:0000313" key="2">
    <source>
        <dbReference type="EMBL" id="TBU29638.1"/>
    </source>
</evidence>
<name>A0A4Q9MRE5_9APHY</name>
<organism evidence="2">
    <name type="scientific">Dichomitus squalens</name>
    <dbReference type="NCBI Taxonomy" id="114155"/>
    <lineage>
        <taxon>Eukaryota</taxon>
        <taxon>Fungi</taxon>
        <taxon>Dikarya</taxon>
        <taxon>Basidiomycota</taxon>
        <taxon>Agaricomycotina</taxon>
        <taxon>Agaricomycetes</taxon>
        <taxon>Polyporales</taxon>
        <taxon>Polyporaceae</taxon>
        <taxon>Dichomitus</taxon>
    </lineage>
</organism>
<keyword evidence="1" id="KW-0812">Transmembrane</keyword>
<evidence type="ECO:0000256" key="1">
    <source>
        <dbReference type="SAM" id="Phobius"/>
    </source>
</evidence>
<accession>A0A4Q9MRE5</accession>